<dbReference type="Gene3D" id="3.90.215.10">
    <property type="entry name" value="Gamma Fibrinogen, chain A, domain 1"/>
    <property type="match status" value="1"/>
</dbReference>
<dbReference type="SUPFAM" id="SSF82895">
    <property type="entry name" value="TSP-1 type 1 repeat"/>
    <property type="match status" value="2"/>
</dbReference>
<dbReference type="InterPro" id="IPR014716">
    <property type="entry name" value="Fibrinogen_a/b/g_C_1"/>
</dbReference>
<evidence type="ECO:0000256" key="4">
    <source>
        <dbReference type="ARBA" id="ARBA00022889"/>
    </source>
</evidence>
<dbReference type="Proteomes" id="UP001159428">
    <property type="component" value="Unassembled WGS sequence"/>
</dbReference>
<dbReference type="SMART" id="SM00209">
    <property type="entry name" value="TSP1"/>
    <property type="match status" value="2"/>
</dbReference>
<dbReference type="Gene3D" id="2.20.100.10">
    <property type="entry name" value="Thrombospondin type-1 (TSP1) repeat"/>
    <property type="match status" value="2"/>
</dbReference>
<evidence type="ECO:0000256" key="6">
    <source>
        <dbReference type="ARBA" id="ARBA00023157"/>
    </source>
</evidence>
<dbReference type="InterPro" id="IPR036056">
    <property type="entry name" value="Fibrinogen-like_C"/>
</dbReference>
<dbReference type="EMBL" id="CALNXJ010000064">
    <property type="protein sequence ID" value="CAH3157422.1"/>
    <property type="molecule type" value="Genomic_DNA"/>
</dbReference>
<feature type="non-terminal residue" evidence="8">
    <location>
        <position position="1"/>
    </location>
</feature>
<evidence type="ECO:0000256" key="1">
    <source>
        <dbReference type="ARBA" id="ARBA00004184"/>
    </source>
</evidence>
<evidence type="ECO:0000313" key="8">
    <source>
        <dbReference type="EMBL" id="CAH3157422.1"/>
    </source>
</evidence>
<keyword evidence="6" id="KW-1015">Disulfide bond</keyword>
<evidence type="ECO:0000313" key="9">
    <source>
        <dbReference type="Proteomes" id="UP001159428"/>
    </source>
</evidence>
<dbReference type="GO" id="GO:0038023">
    <property type="term" value="F:signaling receptor activity"/>
    <property type="evidence" value="ECO:0007669"/>
    <property type="project" value="TreeGrafter"/>
</dbReference>
<dbReference type="PROSITE" id="PS50022">
    <property type="entry name" value="FA58C_3"/>
    <property type="match status" value="1"/>
</dbReference>
<dbReference type="InterPro" id="IPR000421">
    <property type="entry name" value="FA58C"/>
</dbReference>
<dbReference type="GO" id="GO:0005886">
    <property type="term" value="C:plasma membrane"/>
    <property type="evidence" value="ECO:0007669"/>
    <property type="project" value="TreeGrafter"/>
</dbReference>
<keyword evidence="4" id="KW-0130">Cell adhesion</keyword>
<comment type="caution">
    <text evidence="8">The sequence shown here is derived from an EMBL/GenBank/DDBJ whole genome shotgun (WGS) entry which is preliminary data.</text>
</comment>
<evidence type="ECO:0000256" key="5">
    <source>
        <dbReference type="ARBA" id="ARBA00023136"/>
    </source>
</evidence>
<dbReference type="GO" id="GO:0007155">
    <property type="term" value="P:cell adhesion"/>
    <property type="evidence" value="ECO:0007669"/>
    <property type="project" value="UniProtKB-KW"/>
</dbReference>
<proteinExistence type="predicted"/>
<dbReference type="InterPro" id="IPR000884">
    <property type="entry name" value="TSP1_rpt"/>
</dbReference>
<dbReference type="InterPro" id="IPR036383">
    <property type="entry name" value="TSP1_rpt_sf"/>
</dbReference>
<dbReference type="PROSITE" id="PS50092">
    <property type="entry name" value="TSP1"/>
    <property type="match status" value="2"/>
</dbReference>
<dbReference type="InterPro" id="IPR050633">
    <property type="entry name" value="Neuropilin_MCO_CoagFactor"/>
</dbReference>
<keyword evidence="9" id="KW-1185">Reference proteome</keyword>
<evidence type="ECO:0000256" key="2">
    <source>
        <dbReference type="ARBA" id="ARBA00004613"/>
    </source>
</evidence>
<protein>
    <recommendedName>
        <fullName evidence="7">F5/8 type C domain-containing protein</fullName>
    </recommendedName>
</protein>
<name>A0AAU9XUY9_9CNID</name>
<dbReference type="SMART" id="SM00231">
    <property type="entry name" value="FA58C"/>
    <property type="match status" value="1"/>
</dbReference>
<dbReference type="CDD" id="cd00057">
    <property type="entry name" value="FA58C"/>
    <property type="match status" value="1"/>
</dbReference>
<evidence type="ECO:0000259" key="7">
    <source>
        <dbReference type="PROSITE" id="PS50022"/>
    </source>
</evidence>
<reference evidence="8 9" key="1">
    <citation type="submission" date="2022-05" db="EMBL/GenBank/DDBJ databases">
        <authorList>
            <consortium name="Genoscope - CEA"/>
            <person name="William W."/>
        </authorList>
    </citation>
    <scope>NUCLEOTIDE SEQUENCE [LARGE SCALE GENOMIC DNA]</scope>
</reference>
<organism evidence="8 9">
    <name type="scientific">Pocillopora meandrina</name>
    <dbReference type="NCBI Taxonomy" id="46732"/>
    <lineage>
        <taxon>Eukaryota</taxon>
        <taxon>Metazoa</taxon>
        <taxon>Cnidaria</taxon>
        <taxon>Anthozoa</taxon>
        <taxon>Hexacorallia</taxon>
        <taxon>Scleractinia</taxon>
        <taxon>Astrocoeniina</taxon>
        <taxon>Pocilloporidae</taxon>
        <taxon>Pocillopora</taxon>
    </lineage>
</organism>
<dbReference type="SUPFAM" id="SSF49785">
    <property type="entry name" value="Galactose-binding domain-like"/>
    <property type="match status" value="1"/>
</dbReference>
<dbReference type="SUPFAM" id="SSF56496">
    <property type="entry name" value="Fibrinogen C-terminal domain-like"/>
    <property type="match status" value="1"/>
</dbReference>
<gene>
    <name evidence="8" type="ORF">PMEA_00030090</name>
</gene>
<dbReference type="FunFam" id="2.20.100.10:FF:000001">
    <property type="entry name" value="semaphorin-5A isoform X1"/>
    <property type="match status" value="1"/>
</dbReference>
<keyword evidence="5" id="KW-0472">Membrane</keyword>
<dbReference type="PANTHER" id="PTHR46806:SF5">
    <property type="entry name" value="F5_8 TYPE C DOMAIN-CONTAINING PROTEIN"/>
    <property type="match status" value="1"/>
</dbReference>
<comment type="subcellular location">
    <subcellularLocation>
        <location evidence="1">Endomembrane system</location>
        <topology evidence="1">Peripheral membrane protein</topology>
    </subcellularLocation>
    <subcellularLocation>
        <location evidence="2">Secreted</location>
    </subcellularLocation>
</comment>
<dbReference type="Pfam" id="PF00090">
    <property type="entry name" value="TSP_1"/>
    <property type="match status" value="2"/>
</dbReference>
<sequence>AEGSEQDFGPWSRWSACSQYCGREGMRYRVRSCIRDGDCRGQTIEMSTCYKTKCYVSCKQYFEDGFERDGVYRLYLDGPCKEPVITICDQSRRFGGGWTLLIQALTNKGWNKRTVLQRNAYAKASRLRWADFSILGKADVIKHDSTNNSPFLYRIDANQPGSWGGVWQAPNHYTFTGNFPNQTDVMMVKRFNEWSSGEFAISNRMPWLPKRNKLALLTTSDSFVVHIPWGTFVAQQKWPFLSSPWIYGKMAFPRRKWYWLKELRQGRFNYKEPDEICPIETPLPVNGGYGTWSAWGACSKSCSTGYKVRARYCNNPRPANGGKDCSELGPSRETLVCRPWPPCDDVPKHSPLRSPNGLCISPRSHSCAVNELEILIFDTDCTSGSTWFLLLKDGSLQHACSEMCVKPLKNDSTPTQGTPVGLSFSACDSQIHRFQKTSGMAYGKAIKYSPGGLCLQSVSGNAPAKGEVAALGRKCAEGSDAFKRVYTFPDPDCSYGLQTGLLSDSRLISSSVLGDSYTASYGRLRNRTSAWCPKDDDDDPYFQIDLGYVDEIRGLATQGHEAKYWFVRTFTLSFSLDGITWFNYTENGLGTKVVFRGGSHPLLVKPNTIEPSVTARFLRINPVQWYGKPCLRVEVYRCSLRNGKNT</sequence>
<dbReference type="PANTHER" id="PTHR46806">
    <property type="entry name" value="F5/8 TYPE C DOMAIN-CONTAINING PROTEIN"/>
    <property type="match status" value="1"/>
</dbReference>
<dbReference type="GO" id="GO:0005576">
    <property type="term" value="C:extracellular region"/>
    <property type="evidence" value="ECO:0007669"/>
    <property type="project" value="UniProtKB-SubCell"/>
</dbReference>
<accession>A0AAU9XUY9</accession>
<feature type="domain" description="F5/8 type C" evidence="7">
    <location>
        <begin position="488"/>
        <end position="638"/>
    </location>
</feature>
<keyword evidence="3" id="KW-0964">Secreted</keyword>
<dbReference type="AlphaFoldDB" id="A0AAU9XUY9"/>
<dbReference type="InterPro" id="IPR008979">
    <property type="entry name" value="Galactose-bd-like_sf"/>
</dbReference>
<dbReference type="GO" id="GO:0012505">
    <property type="term" value="C:endomembrane system"/>
    <property type="evidence" value="ECO:0007669"/>
    <property type="project" value="UniProtKB-SubCell"/>
</dbReference>
<dbReference type="Gene3D" id="2.80.10.50">
    <property type="match status" value="1"/>
</dbReference>
<dbReference type="Pfam" id="PF00754">
    <property type="entry name" value="F5_F8_type_C"/>
    <property type="match status" value="1"/>
</dbReference>
<evidence type="ECO:0000256" key="3">
    <source>
        <dbReference type="ARBA" id="ARBA00022525"/>
    </source>
</evidence>
<dbReference type="Gene3D" id="2.60.120.260">
    <property type="entry name" value="Galactose-binding domain-like"/>
    <property type="match status" value="1"/>
</dbReference>